<feature type="transmembrane region" description="Helical" evidence="2">
    <location>
        <begin position="69"/>
        <end position="88"/>
    </location>
</feature>
<evidence type="ECO:0000256" key="2">
    <source>
        <dbReference type="SAM" id="Phobius"/>
    </source>
</evidence>
<dbReference type="EMBL" id="CP023693">
    <property type="protein sequence ID" value="QEV34076.1"/>
    <property type="molecule type" value="Genomic_DNA"/>
</dbReference>
<feature type="compositionally biased region" description="Pro residues" evidence="1">
    <location>
        <begin position="15"/>
        <end position="26"/>
    </location>
</feature>
<dbReference type="GeneID" id="95455952"/>
<reference evidence="4 5" key="2">
    <citation type="submission" date="2017-09" db="EMBL/GenBank/DDBJ databases">
        <authorList>
            <person name="Lee N."/>
            <person name="Cho B.-K."/>
        </authorList>
    </citation>
    <scope>NUCLEOTIDE SEQUENCE [LARGE SCALE GENOMIC DNA]</scope>
    <source>
        <strain evidence="4 5">ATCC 19740</strain>
    </source>
</reference>
<evidence type="ECO:0000313" key="4">
    <source>
        <dbReference type="EMBL" id="QEV34076.1"/>
    </source>
</evidence>
<name>A0AAV4KBD3_9ACTN</name>
<evidence type="ECO:0000256" key="1">
    <source>
        <dbReference type="SAM" id="MobiDB-lite"/>
    </source>
</evidence>
<dbReference type="Proteomes" id="UP000326029">
    <property type="component" value="Chromosome"/>
</dbReference>
<keyword evidence="2" id="KW-0812">Transmembrane</keyword>
<dbReference type="EMBL" id="BMSJ01000001">
    <property type="protein sequence ID" value="GGR10016.1"/>
    <property type="molecule type" value="Genomic_DNA"/>
</dbReference>
<gene>
    <name evidence="4" type="ORF">CP977_19500</name>
    <name evidence="3" type="ORF">GCM10010497_10100</name>
</gene>
<protein>
    <submittedName>
        <fullName evidence="3">Uncharacterized protein</fullName>
    </submittedName>
</protein>
<dbReference type="AlphaFoldDB" id="A0AAV4KBD3"/>
<feature type="compositionally biased region" description="Low complexity" evidence="1">
    <location>
        <begin position="1"/>
        <end position="14"/>
    </location>
</feature>
<proteinExistence type="predicted"/>
<keyword evidence="2" id="KW-0472">Membrane</keyword>
<accession>A0AAV4KBD3</accession>
<organism evidence="3 6">
    <name type="scientific">Streptomyces cinereoruber</name>
    <dbReference type="NCBI Taxonomy" id="67260"/>
    <lineage>
        <taxon>Bacteria</taxon>
        <taxon>Bacillati</taxon>
        <taxon>Actinomycetota</taxon>
        <taxon>Actinomycetes</taxon>
        <taxon>Kitasatosporales</taxon>
        <taxon>Streptomycetaceae</taxon>
        <taxon>Streptomyces</taxon>
    </lineage>
</organism>
<dbReference type="Proteomes" id="UP000642014">
    <property type="component" value="Unassembled WGS sequence"/>
</dbReference>
<sequence length="113" mass="10939">MTTPTTPAADLPAPTDLPGPTAPDPTAPNTRALRVLALCGFLLLAGCLVLTAVLGLVDAVEGDGVGGGLLTAGLWSLALGAAAGTAALAVPRRALVAAQYALAFAAPVLAALD</sequence>
<keyword evidence="5" id="KW-1185">Reference proteome</keyword>
<evidence type="ECO:0000313" key="6">
    <source>
        <dbReference type="Proteomes" id="UP000642014"/>
    </source>
</evidence>
<reference evidence="3" key="3">
    <citation type="submission" date="2023-08" db="EMBL/GenBank/DDBJ databases">
        <authorList>
            <person name="Sun Q."/>
            <person name="Ohkuma M."/>
        </authorList>
    </citation>
    <scope>NUCLEOTIDE SEQUENCE</scope>
    <source>
        <strain evidence="3">JCM 4205</strain>
    </source>
</reference>
<evidence type="ECO:0000313" key="5">
    <source>
        <dbReference type="Proteomes" id="UP000326029"/>
    </source>
</evidence>
<feature type="region of interest" description="Disordered" evidence="1">
    <location>
        <begin position="1"/>
        <end position="26"/>
    </location>
</feature>
<feature type="transmembrane region" description="Helical" evidence="2">
    <location>
        <begin position="35"/>
        <end position="57"/>
    </location>
</feature>
<evidence type="ECO:0000313" key="3">
    <source>
        <dbReference type="EMBL" id="GGR10016.1"/>
    </source>
</evidence>
<dbReference type="RefSeq" id="WP_062753141.1">
    <property type="nucleotide sequence ID" value="NZ_BMSJ01000001.1"/>
</dbReference>
<reference evidence="3 6" key="1">
    <citation type="journal article" date="2014" name="Int. J. Syst. Evol. Microbiol.">
        <title>Complete genome sequence of Corynebacterium casei LMG S-19264T (=DSM 44701T), isolated from a smear-ripened cheese.</title>
        <authorList>
            <consortium name="US DOE Joint Genome Institute (JGI-PGF)"/>
            <person name="Walter F."/>
            <person name="Albersmeier A."/>
            <person name="Kalinowski J."/>
            <person name="Ruckert C."/>
        </authorList>
    </citation>
    <scope>NUCLEOTIDE SEQUENCE [LARGE SCALE GENOMIC DNA]</scope>
    <source>
        <strain evidence="3 6">JCM 4205</strain>
    </source>
</reference>
<keyword evidence="2" id="KW-1133">Transmembrane helix</keyword>